<accession>A0A6S7D4H2</accession>
<proteinExistence type="predicted"/>
<dbReference type="EMBL" id="CADIKK010000045">
    <property type="protein sequence ID" value="CAB3806409.1"/>
    <property type="molecule type" value="Genomic_DNA"/>
</dbReference>
<sequence>MSYESGMEKLQTSDAAQSDAQAHDVHAGDERCARGVTLQQPARWAWTAASGHYDWMDSQGPFVSLD</sequence>
<feature type="region of interest" description="Disordered" evidence="1">
    <location>
        <begin position="1"/>
        <end position="28"/>
    </location>
</feature>
<name>A0A6S7D4H2_9BURK</name>
<evidence type="ECO:0000256" key="1">
    <source>
        <dbReference type="SAM" id="MobiDB-lite"/>
    </source>
</evidence>
<dbReference type="Proteomes" id="UP000494365">
    <property type="component" value="Unassembled WGS sequence"/>
</dbReference>
<evidence type="ECO:0000313" key="3">
    <source>
        <dbReference type="Proteomes" id="UP000494365"/>
    </source>
</evidence>
<gene>
    <name evidence="2" type="ORF">LMG28614_06390</name>
</gene>
<reference evidence="2 3" key="1">
    <citation type="submission" date="2020-04" db="EMBL/GenBank/DDBJ databases">
        <authorList>
            <person name="De Canck E."/>
        </authorList>
    </citation>
    <scope>NUCLEOTIDE SEQUENCE [LARGE SCALE GENOMIC DNA]</scope>
    <source>
        <strain evidence="2 3">LMG 28614</strain>
    </source>
</reference>
<protein>
    <submittedName>
        <fullName evidence="2">Uncharacterized protein</fullName>
    </submittedName>
</protein>
<evidence type="ECO:0000313" key="2">
    <source>
        <dbReference type="EMBL" id="CAB3806409.1"/>
    </source>
</evidence>
<keyword evidence="3" id="KW-1185">Reference proteome</keyword>
<organism evidence="2 3">
    <name type="scientific">Paraburkholderia ultramafica</name>
    <dbReference type="NCBI Taxonomy" id="1544867"/>
    <lineage>
        <taxon>Bacteria</taxon>
        <taxon>Pseudomonadati</taxon>
        <taxon>Pseudomonadota</taxon>
        <taxon>Betaproteobacteria</taxon>
        <taxon>Burkholderiales</taxon>
        <taxon>Burkholderiaceae</taxon>
        <taxon>Paraburkholderia</taxon>
    </lineage>
</organism>
<dbReference type="AlphaFoldDB" id="A0A6S7D4H2"/>